<name>A0ABQ0JIY3_9VIBR</name>
<dbReference type="SUPFAM" id="SSF103481">
    <property type="entry name" value="Multidrug resistance efflux transporter EmrE"/>
    <property type="match status" value="1"/>
</dbReference>
<protein>
    <submittedName>
        <fullName evidence="3">Metabolite transporter (DMT) superfamily</fullName>
    </submittedName>
</protein>
<keyword evidence="4" id="KW-1185">Reference proteome</keyword>
<evidence type="ECO:0000313" key="4">
    <source>
        <dbReference type="Proteomes" id="UP000029223"/>
    </source>
</evidence>
<keyword evidence="1" id="KW-0812">Transmembrane</keyword>
<sequence>MVALLSSTTPIMVLPLLWIYTKQRPNKYAWLGAALAVAGTSILVS</sequence>
<accession>A0ABQ0JIY3</accession>
<evidence type="ECO:0000313" key="3">
    <source>
        <dbReference type="EMBL" id="GAL28724.1"/>
    </source>
</evidence>
<keyword evidence="1" id="KW-1133">Transmembrane helix</keyword>
<reference evidence="4" key="1">
    <citation type="submission" date="2014-09" db="EMBL/GenBank/DDBJ databases">
        <title>Vibrio variabilis JCM 19239. (C206) whole genome shotgun sequence.</title>
        <authorList>
            <person name="Sawabe T."/>
            <person name="Meirelles P."/>
            <person name="Nakanishi M."/>
            <person name="Sayaka M."/>
            <person name="Hattori M."/>
            <person name="Ohkuma M."/>
        </authorList>
    </citation>
    <scope>NUCLEOTIDE SEQUENCE [LARGE SCALE GENOMIC DNA]</scope>
    <source>
        <strain evidence="4">JCM 19239</strain>
    </source>
</reference>
<comment type="caution">
    <text evidence="3">The sequence shown here is derived from an EMBL/GenBank/DDBJ whole genome shotgun (WGS) entry which is preliminary data.</text>
</comment>
<evidence type="ECO:0000259" key="2">
    <source>
        <dbReference type="Pfam" id="PF00892"/>
    </source>
</evidence>
<gene>
    <name evidence="3" type="ORF">JCM19239_6142</name>
</gene>
<dbReference type="EMBL" id="BBMS01000049">
    <property type="protein sequence ID" value="GAL28724.1"/>
    <property type="molecule type" value="Genomic_DNA"/>
</dbReference>
<organism evidence="3 4">
    <name type="scientific">Vibrio variabilis</name>
    <dbReference type="NCBI Taxonomy" id="990271"/>
    <lineage>
        <taxon>Bacteria</taxon>
        <taxon>Pseudomonadati</taxon>
        <taxon>Pseudomonadota</taxon>
        <taxon>Gammaproteobacteria</taxon>
        <taxon>Vibrionales</taxon>
        <taxon>Vibrionaceae</taxon>
        <taxon>Vibrio</taxon>
    </lineage>
</organism>
<dbReference type="InterPro" id="IPR000620">
    <property type="entry name" value="EamA_dom"/>
</dbReference>
<evidence type="ECO:0000256" key="1">
    <source>
        <dbReference type="SAM" id="Phobius"/>
    </source>
</evidence>
<feature type="transmembrane region" description="Helical" evidence="1">
    <location>
        <begin position="28"/>
        <end position="44"/>
    </location>
</feature>
<feature type="domain" description="EamA" evidence="2">
    <location>
        <begin position="2"/>
        <end position="44"/>
    </location>
</feature>
<dbReference type="Pfam" id="PF00892">
    <property type="entry name" value="EamA"/>
    <property type="match status" value="1"/>
</dbReference>
<proteinExistence type="predicted"/>
<dbReference type="InterPro" id="IPR037185">
    <property type="entry name" value="EmrE-like"/>
</dbReference>
<keyword evidence="1" id="KW-0472">Membrane</keyword>
<dbReference type="Proteomes" id="UP000029223">
    <property type="component" value="Unassembled WGS sequence"/>
</dbReference>